<feature type="domain" description="Ig-like" evidence="6">
    <location>
        <begin position="135"/>
        <end position="215"/>
    </location>
</feature>
<dbReference type="SMART" id="SM00408">
    <property type="entry name" value="IGc2"/>
    <property type="match status" value="4"/>
</dbReference>
<feature type="non-terminal residue" evidence="8">
    <location>
        <position position="1701"/>
    </location>
</feature>
<name>A0A0P7UK69_SCLFO</name>
<keyword evidence="4" id="KW-0175">Coiled coil</keyword>
<protein>
    <submittedName>
        <fullName evidence="8">Protein turtleA-like</fullName>
    </submittedName>
</protein>
<feature type="non-terminal residue" evidence="8">
    <location>
        <position position="1"/>
    </location>
</feature>
<feature type="compositionally biased region" description="Acidic residues" evidence="5">
    <location>
        <begin position="1630"/>
        <end position="1642"/>
    </location>
</feature>
<dbReference type="Proteomes" id="UP000034805">
    <property type="component" value="Unassembled WGS sequence"/>
</dbReference>
<evidence type="ECO:0000256" key="2">
    <source>
        <dbReference type="ARBA" id="ARBA00023157"/>
    </source>
</evidence>
<feature type="coiled-coil region" evidence="4">
    <location>
        <begin position="998"/>
        <end position="1025"/>
    </location>
</feature>
<feature type="region of interest" description="Disordered" evidence="5">
    <location>
        <begin position="857"/>
        <end position="893"/>
    </location>
</feature>
<feature type="region of interest" description="Disordered" evidence="5">
    <location>
        <begin position="1555"/>
        <end position="1642"/>
    </location>
</feature>
<sequence>TEVDPNSTGYSQDPSWATEIRARLGGAAELRCNALPALGHTPPGHTSTGPAPLLVVEWLRRGYNIPVLIQFGVHTPRVHPDYEGRVSLTQGSSLRIEGLRLEDEGWFECRVLQLDRPAEESRNGSWTFLSVTAPPMFVQTPPPSLEVLQGHSLSLTCTAQGNPPPTVTWKKGNTAVREVLNGTLSFAAVTRERAGEYACHASNTEGELVHSTLLRVKGPPVIVTAPEDTVLNMSQDALLQCRAEADPPNMTYVWKKGGVNVYHVDFLKSRVKILVDGTLLIHRLLPQDAGNYTCMPTNGLLTPPTASAYLTVKHPAQALPLPVETFLPTGMRGRIACPVRAEPPLLYVMWTKDGEPLDLDQFPGWTLNEEGSVLIATVNDNSMGVYACTPYNSYGSMGQSEPTVVVLLDPPTFAVAPQVEYQEEVGEELLIPCQADGEGPVNITWTKVDSAPRSPYNVAANGSLVLQPLSKDHQGTWECQATNRVATVSTGTQVNVLGTSPHAVASVSIVPGIDQANVTWEPGFDGGYTQKFTVWLKQGATGRQEWTSLLVSPNRSSLLVTGLLPDTSYQFSVLPQNQIGTGPFSEIVTVRTLAPLLDRPLVWSESSNLAPPTSLSANQSLSGVVLQWAPPILQSEPIDGYILQARRNDGEWMVLERDISANTTEILVQGLLKVKVGTQLWKACFDVITGMEAYPAKSHLLELVPEPLVAGVAGGVVFLCVGILLSVSMACIVRNRRKRRKRETREGISSRESLDSVLKMKLFPSCSFNPGCSPSQSNRSSFDKVSCDFPDQDQNQRLLSSPPPHYTASQNSTGGLPAPSTTLECISRGPDGRFILNPFDKSSSPAPEVQGDLRADFTRSSEASSSQTSQTGSLKSDSPHSEKEQRKKTSPIFTVDLPVSTGRVRAMARNFSHHRCFYQDHEQGLTEGLLERTSFRSNSNEERVRDYVEHLREVIPNLGHQEKDLMYLPLDRESRITSTSTLVMQMEHERERGNLSKCLKLAREREELERELEQYTTNLRARTWQKEVASRQRGWRTDIEEKGPIWKLRDATLPRKTKKKCYLGSSDNSLEQRVSSTAYNTQDISPLTSISSLMPVQSSRGKAGISSQQALSQSQQGDPSWKAPSPAPKHTSPSRLSPTSDSIFLLSEHNSKSEGPKKNICHGRHLSEEELQCSTDTINVDVWAPRLGVLPKVQHPEVRSKSPMDGICRYSMKEEVDSDTRPPHPRSCLKSSTQSSIFEYLNLPGFVEMSVDEPLAEKETSVSFRPTLEKEPGMLLGEEPDVVPKDWDVHVKDGPEIYAGKMGSTSAEAKCMTSSQFSADFGAHEGHLNINELETRNSGLKVESLVKRWPTVKWQRSISGQSFLDLGMAADQPTSQISMDQAADESSCPANKHELSLEQSQVLKTLDGLSSRIFRPTVAFMNELINNGSQNTVSFIEVSSSVSMSPKECRSEKSSQEFLDPNVWIDSLSRGQATGSPFSSRPDTDVQIQRLECSPRRQSPDPNASKWPVPHQEALRSVWHKSAPFRSSISLAGKEYLRLPDPVVGPPKAFLPRGYSWPSRYHGSFPQGETGSEGEEERVEPMELEEIGDNKEDKEERDSFASQSSGRGSLGPANNHPVYPTVRRPGSLDPPEESEGLDDELDIQYKRSLRRRKISVDESYEWDAADCCPEPDVAKPAGDSTEGRVQKSSTCPRSSLRRQSK</sequence>
<feature type="domain" description="Ig-like" evidence="6">
    <location>
        <begin position="220"/>
        <end position="311"/>
    </location>
</feature>
<evidence type="ECO:0000313" key="8">
    <source>
        <dbReference type="EMBL" id="KPP61847.1"/>
    </source>
</evidence>
<dbReference type="SUPFAM" id="SSF49265">
    <property type="entry name" value="Fibronectin type III"/>
    <property type="match status" value="1"/>
</dbReference>
<feature type="domain" description="Ig-like" evidence="6">
    <location>
        <begin position="315"/>
        <end position="406"/>
    </location>
</feature>
<dbReference type="SMART" id="SM00409">
    <property type="entry name" value="IG"/>
    <property type="match status" value="5"/>
</dbReference>
<feature type="region of interest" description="Disordered" evidence="5">
    <location>
        <begin position="1660"/>
        <end position="1701"/>
    </location>
</feature>
<evidence type="ECO:0000256" key="1">
    <source>
        <dbReference type="ARBA" id="ARBA00022737"/>
    </source>
</evidence>
<feature type="region of interest" description="Disordered" evidence="5">
    <location>
        <begin position="792"/>
        <end position="824"/>
    </location>
</feature>
<dbReference type="CDD" id="cd00063">
    <property type="entry name" value="FN3"/>
    <property type="match status" value="2"/>
</dbReference>
<dbReference type="PANTHER" id="PTHR44170:SF48">
    <property type="entry name" value="PROTEIN TURTLE HOMOLOG A"/>
    <property type="match status" value="1"/>
</dbReference>
<dbReference type="InterPro" id="IPR003599">
    <property type="entry name" value="Ig_sub"/>
</dbReference>
<feature type="compositionally biased region" description="Basic and acidic residues" evidence="5">
    <location>
        <begin position="1588"/>
        <end position="1599"/>
    </location>
</feature>
<evidence type="ECO:0000259" key="6">
    <source>
        <dbReference type="PROSITE" id="PS50835"/>
    </source>
</evidence>
<feature type="region of interest" description="Disordered" evidence="5">
    <location>
        <begin position="1096"/>
        <end position="1140"/>
    </location>
</feature>
<evidence type="ECO:0000256" key="3">
    <source>
        <dbReference type="ARBA" id="ARBA00023319"/>
    </source>
</evidence>
<dbReference type="SMART" id="SM00060">
    <property type="entry name" value="FN3"/>
    <property type="match status" value="2"/>
</dbReference>
<dbReference type="InterPro" id="IPR036116">
    <property type="entry name" value="FN3_sf"/>
</dbReference>
<feature type="compositionally biased region" description="Polar residues" evidence="5">
    <location>
        <begin position="1131"/>
        <end position="1140"/>
    </location>
</feature>
<dbReference type="InterPro" id="IPR003961">
    <property type="entry name" value="FN3_dom"/>
</dbReference>
<keyword evidence="3" id="KW-0393">Immunoglobulin domain</keyword>
<feature type="compositionally biased region" description="Acidic residues" evidence="5">
    <location>
        <begin position="1572"/>
        <end position="1587"/>
    </location>
</feature>
<dbReference type="InterPro" id="IPR013106">
    <property type="entry name" value="Ig_V-set"/>
</dbReference>
<proteinExistence type="predicted"/>
<evidence type="ECO:0000256" key="5">
    <source>
        <dbReference type="SAM" id="MobiDB-lite"/>
    </source>
</evidence>
<dbReference type="PROSITE" id="PS50835">
    <property type="entry name" value="IG_LIKE"/>
    <property type="match status" value="5"/>
</dbReference>
<feature type="compositionally biased region" description="Polar residues" evidence="5">
    <location>
        <begin position="807"/>
        <end position="824"/>
    </location>
</feature>
<feature type="domain" description="Ig-like" evidence="6">
    <location>
        <begin position="411"/>
        <end position="495"/>
    </location>
</feature>
<dbReference type="SMART" id="SM00406">
    <property type="entry name" value="IGv"/>
    <property type="match status" value="2"/>
</dbReference>
<dbReference type="InterPro" id="IPR003598">
    <property type="entry name" value="Ig_sub2"/>
</dbReference>
<dbReference type="PROSITE" id="PS50853">
    <property type="entry name" value="FN3"/>
    <property type="match status" value="2"/>
</dbReference>
<dbReference type="EMBL" id="JARO02009242">
    <property type="protein sequence ID" value="KPP61847.1"/>
    <property type="molecule type" value="Genomic_DNA"/>
</dbReference>
<keyword evidence="1" id="KW-0677">Repeat</keyword>
<feature type="domain" description="Fibronectin type-III" evidence="7">
    <location>
        <begin position="611"/>
        <end position="707"/>
    </location>
</feature>
<feature type="compositionally biased region" description="Basic and acidic residues" evidence="5">
    <location>
        <begin position="877"/>
        <end position="887"/>
    </location>
</feature>
<feature type="compositionally biased region" description="Low complexity" evidence="5">
    <location>
        <begin position="860"/>
        <end position="876"/>
    </location>
</feature>
<keyword evidence="2" id="KW-1015">Disulfide bond</keyword>
<reference evidence="8 9" key="1">
    <citation type="submission" date="2015-08" db="EMBL/GenBank/DDBJ databases">
        <title>The genome of the Asian arowana (Scleropages formosus).</title>
        <authorList>
            <person name="Tan M.H."/>
            <person name="Gan H.M."/>
            <person name="Croft L.J."/>
            <person name="Austin C.M."/>
        </authorList>
    </citation>
    <scope>NUCLEOTIDE SEQUENCE [LARGE SCALE GENOMIC DNA]</scope>
    <source>
        <strain evidence="8">Aro1</strain>
    </source>
</reference>
<dbReference type="Pfam" id="PF00041">
    <property type="entry name" value="fn3"/>
    <property type="match status" value="1"/>
</dbReference>
<feature type="compositionally biased region" description="Low complexity" evidence="5">
    <location>
        <begin position="1106"/>
        <end position="1116"/>
    </location>
</feature>
<accession>A0A0P7UK69</accession>
<dbReference type="InterPro" id="IPR013783">
    <property type="entry name" value="Ig-like_fold"/>
</dbReference>
<feature type="domain" description="Ig-like" evidence="6">
    <location>
        <begin position="5"/>
        <end position="125"/>
    </location>
</feature>
<dbReference type="InterPro" id="IPR036179">
    <property type="entry name" value="Ig-like_dom_sf"/>
</dbReference>
<evidence type="ECO:0000256" key="4">
    <source>
        <dbReference type="SAM" id="Coils"/>
    </source>
</evidence>
<dbReference type="Pfam" id="PF13927">
    <property type="entry name" value="Ig_3"/>
    <property type="match status" value="3"/>
</dbReference>
<dbReference type="InterPro" id="IPR007110">
    <property type="entry name" value="Ig-like_dom"/>
</dbReference>
<dbReference type="GO" id="GO:0098609">
    <property type="term" value="P:cell-cell adhesion"/>
    <property type="evidence" value="ECO:0007669"/>
    <property type="project" value="TreeGrafter"/>
</dbReference>
<dbReference type="SUPFAM" id="SSF48726">
    <property type="entry name" value="Immunoglobulin"/>
    <property type="match status" value="5"/>
</dbReference>
<comment type="caution">
    <text evidence="8">The sequence shown here is derived from an EMBL/GenBank/DDBJ whole genome shotgun (WGS) entry which is preliminary data.</text>
</comment>
<dbReference type="FunFam" id="2.60.40.10:FF:000323">
    <property type="entry name" value="Immunoglobulin superfamily member 9B"/>
    <property type="match status" value="1"/>
</dbReference>
<dbReference type="PANTHER" id="PTHR44170">
    <property type="entry name" value="PROTEIN SIDEKICK"/>
    <property type="match status" value="1"/>
</dbReference>
<evidence type="ECO:0000313" key="9">
    <source>
        <dbReference type="Proteomes" id="UP000034805"/>
    </source>
</evidence>
<dbReference type="Gene3D" id="2.60.40.10">
    <property type="entry name" value="Immunoglobulins"/>
    <property type="match status" value="7"/>
</dbReference>
<evidence type="ECO:0000259" key="7">
    <source>
        <dbReference type="PROSITE" id="PS50853"/>
    </source>
</evidence>
<organism evidence="8 9">
    <name type="scientific">Scleropages formosus</name>
    <name type="common">Asian bonytongue</name>
    <name type="synonym">Osteoglossum formosum</name>
    <dbReference type="NCBI Taxonomy" id="113540"/>
    <lineage>
        <taxon>Eukaryota</taxon>
        <taxon>Metazoa</taxon>
        <taxon>Chordata</taxon>
        <taxon>Craniata</taxon>
        <taxon>Vertebrata</taxon>
        <taxon>Euteleostomi</taxon>
        <taxon>Actinopterygii</taxon>
        <taxon>Neopterygii</taxon>
        <taxon>Teleostei</taxon>
        <taxon>Osteoglossocephala</taxon>
        <taxon>Osteoglossomorpha</taxon>
        <taxon>Osteoglossiformes</taxon>
        <taxon>Osteoglossidae</taxon>
        <taxon>Scleropages</taxon>
    </lineage>
</organism>
<feature type="domain" description="Fibronectin type-III" evidence="7">
    <location>
        <begin position="500"/>
        <end position="595"/>
    </location>
</feature>
<gene>
    <name evidence="8" type="ORF">Z043_120008</name>
</gene>